<evidence type="ECO:0000313" key="3">
    <source>
        <dbReference type="EMBL" id="AUV84493.1"/>
    </source>
</evidence>
<evidence type="ECO:0000313" key="4">
    <source>
        <dbReference type="Proteomes" id="UP000236584"/>
    </source>
</evidence>
<sequence length="120" mass="12943">MVETSQRDLTTLLLVLLGVVVLWPIVMMGFGGMMGYGGMGFGGMMSGPYGGSGGFGVLGIVLQLAVLLVLLGGGYLLVRRVLDQQQSHDTALEELRVAYARGDLSDEEFERRRETLESSE</sequence>
<feature type="transmembrane region" description="Helical" evidence="1">
    <location>
        <begin position="12"/>
        <end position="35"/>
    </location>
</feature>
<keyword evidence="1" id="KW-0472">Membrane</keyword>
<dbReference type="AlphaFoldDB" id="A0A2I8VRE8"/>
<feature type="domain" description="SHOCT" evidence="2">
    <location>
        <begin position="90"/>
        <end position="116"/>
    </location>
</feature>
<protein>
    <recommendedName>
        <fullName evidence="2">SHOCT domain-containing protein</fullName>
    </recommendedName>
</protein>
<dbReference type="OrthoDB" id="53394at2157"/>
<evidence type="ECO:0000259" key="2">
    <source>
        <dbReference type="Pfam" id="PF09851"/>
    </source>
</evidence>
<name>A0A2I8VRE8_9EURY</name>
<proteinExistence type="predicted"/>
<dbReference type="InterPro" id="IPR018649">
    <property type="entry name" value="SHOCT"/>
</dbReference>
<keyword evidence="4" id="KW-1185">Reference proteome</keyword>
<dbReference type="GeneID" id="35595105"/>
<accession>A0A2I8VRE8</accession>
<dbReference type="EMBL" id="CP026312">
    <property type="protein sequence ID" value="AUV84493.1"/>
    <property type="molecule type" value="Genomic_DNA"/>
</dbReference>
<evidence type="ECO:0000256" key="1">
    <source>
        <dbReference type="SAM" id="Phobius"/>
    </source>
</evidence>
<keyword evidence="1" id="KW-1133">Transmembrane helix</keyword>
<keyword evidence="3" id="KW-0614">Plasmid</keyword>
<gene>
    <name evidence="3" type="ORF">C2R22_23395</name>
</gene>
<reference evidence="3 4" key="1">
    <citation type="submission" date="2018-01" db="EMBL/GenBank/DDBJ databases">
        <title>Complete genome sequence of Salinigranum rubrum GX10T, an extremely halophilic archaeon isolated from a marine solar saltern.</title>
        <authorList>
            <person name="Han S."/>
        </authorList>
    </citation>
    <scope>NUCLEOTIDE SEQUENCE [LARGE SCALE GENOMIC DNA]</scope>
    <source>
        <strain evidence="3 4">GX10</strain>
        <plasmid evidence="4">Plasmid unnamed3</plasmid>
    </source>
</reference>
<dbReference type="KEGG" id="srub:C2R22_23395"/>
<geneLocation type="plasmid" evidence="3">
    <name>unnamed3</name>
</geneLocation>
<feature type="transmembrane region" description="Helical" evidence="1">
    <location>
        <begin position="55"/>
        <end position="78"/>
    </location>
</feature>
<dbReference type="Pfam" id="PF09851">
    <property type="entry name" value="SHOCT"/>
    <property type="match status" value="1"/>
</dbReference>
<keyword evidence="1" id="KW-0812">Transmembrane</keyword>
<dbReference type="Proteomes" id="UP000236584">
    <property type="component" value="Plasmid unnamed3"/>
</dbReference>
<dbReference type="RefSeq" id="WP_103428172.1">
    <property type="nucleotide sequence ID" value="NZ_CP026312.1"/>
</dbReference>
<organism evidence="3 4">
    <name type="scientific">Salinigranum rubrum</name>
    <dbReference type="NCBI Taxonomy" id="755307"/>
    <lineage>
        <taxon>Archaea</taxon>
        <taxon>Methanobacteriati</taxon>
        <taxon>Methanobacteriota</taxon>
        <taxon>Stenosarchaea group</taxon>
        <taxon>Halobacteria</taxon>
        <taxon>Halobacteriales</taxon>
        <taxon>Haloferacaceae</taxon>
        <taxon>Salinigranum</taxon>
    </lineage>
</organism>